<dbReference type="EMBL" id="KZ305030">
    <property type="protein sequence ID" value="PIA48800.1"/>
    <property type="molecule type" value="Genomic_DNA"/>
</dbReference>
<dbReference type="OrthoDB" id="6159439at2759"/>
<gene>
    <name evidence="13" type="ORF">AQUCO_01300021v1</name>
</gene>
<feature type="domain" description="Homeobox" evidence="12">
    <location>
        <begin position="32"/>
        <end position="92"/>
    </location>
</feature>
<keyword evidence="2 10" id="KW-0805">Transcription regulation</keyword>
<dbReference type="SUPFAM" id="SSF46689">
    <property type="entry name" value="Homeodomain-like"/>
    <property type="match status" value="1"/>
</dbReference>
<dbReference type="Gene3D" id="1.10.10.60">
    <property type="entry name" value="Homeodomain-like"/>
    <property type="match status" value="1"/>
</dbReference>
<dbReference type="InterPro" id="IPR001356">
    <property type="entry name" value="HD"/>
</dbReference>
<dbReference type="GO" id="GO:0005634">
    <property type="term" value="C:nucleus"/>
    <property type="evidence" value="ECO:0007669"/>
    <property type="project" value="UniProtKB-SubCell"/>
</dbReference>
<comment type="function">
    <text evidence="10">Transcription factor.</text>
</comment>
<feature type="region of interest" description="Disordered" evidence="11">
    <location>
        <begin position="135"/>
        <end position="166"/>
    </location>
</feature>
<evidence type="ECO:0000256" key="4">
    <source>
        <dbReference type="ARBA" id="ARBA00023155"/>
    </source>
</evidence>
<evidence type="ECO:0000313" key="14">
    <source>
        <dbReference type="Proteomes" id="UP000230069"/>
    </source>
</evidence>
<accession>A0A2G5DZ77</accession>
<protein>
    <recommendedName>
        <fullName evidence="10">Homeobox-leucine zipper protein</fullName>
    </recommendedName>
    <alternativeName>
        <fullName evidence="10">HD-ZIP protein</fullName>
    </alternativeName>
    <alternativeName>
        <fullName evidence="10">Homeodomain transcription factor</fullName>
    </alternativeName>
</protein>
<dbReference type="GO" id="GO:0009414">
    <property type="term" value="P:response to water deprivation"/>
    <property type="evidence" value="ECO:0007669"/>
    <property type="project" value="UniProtKB-ARBA"/>
</dbReference>
<feature type="compositionally biased region" description="Basic residues" evidence="11">
    <location>
        <begin position="30"/>
        <end position="40"/>
    </location>
</feature>
<dbReference type="GO" id="GO:0000976">
    <property type="term" value="F:transcription cis-regulatory region binding"/>
    <property type="evidence" value="ECO:0007669"/>
    <property type="project" value="UniProtKB-ARBA"/>
</dbReference>
<evidence type="ECO:0000256" key="8">
    <source>
        <dbReference type="PROSITE-ProRule" id="PRU00108"/>
    </source>
</evidence>
<keyword evidence="14" id="KW-1185">Reference proteome</keyword>
<keyword evidence="5 10" id="KW-0804">Transcription</keyword>
<organism evidence="13 14">
    <name type="scientific">Aquilegia coerulea</name>
    <name type="common">Rocky mountain columbine</name>
    <dbReference type="NCBI Taxonomy" id="218851"/>
    <lineage>
        <taxon>Eukaryota</taxon>
        <taxon>Viridiplantae</taxon>
        <taxon>Streptophyta</taxon>
        <taxon>Embryophyta</taxon>
        <taxon>Tracheophyta</taxon>
        <taxon>Spermatophyta</taxon>
        <taxon>Magnoliopsida</taxon>
        <taxon>Ranunculales</taxon>
        <taxon>Ranunculaceae</taxon>
        <taxon>Thalictroideae</taxon>
        <taxon>Aquilegia</taxon>
    </lineage>
</organism>
<proteinExistence type="inferred from homology"/>
<feature type="compositionally biased region" description="Low complexity" evidence="11">
    <location>
        <begin position="19"/>
        <end position="29"/>
    </location>
</feature>
<dbReference type="GO" id="GO:0009725">
    <property type="term" value="P:response to hormone"/>
    <property type="evidence" value="ECO:0007669"/>
    <property type="project" value="UniProtKB-ARBA"/>
</dbReference>
<dbReference type="PANTHER" id="PTHR24326">
    <property type="entry name" value="HOMEOBOX-LEUCINE ZIPPER PROTEIN"/>
    <property type="match status" value="1"/>
</dbReference>
<evidence type="ECO:0000256" key="7">
    <source>
        <dbReference type="ARBA" id="ARBA00025748"/>
    </source>
</evidence>
<evidence type="ECO:0000256" key="11">
    <source>
        <dbReference type="SAM" id="MobiDB-lite"/>
    </source>
</evidence>
<dbReference type="InterPro" id="IPR017970">
    <property type="entry name" value="Homeobox_CS"/>
</dbReference>
<dbReference type="PROSITE" id="PS00027">
    <property type="entry name" value="HOMEOBOX_1"/>
    <property type="match status" value="1"/>
</dbReference>
<dbReference type="InterPro" id="IPR045224">
    <property type="entry name" value="HDZip_class_I_plant"/>
</dbReference>
<keyword evidence="4 8" id="KW-0371">Homeobox</keyword>
<dbReference type="PROSITE" id="PS50071">
    <property type="entry name" value="HOMEOBOX_2"/>
    <property type="match status" value="1"/>
</dbReference>
<reference evidence="13 14" key="1">
    <citation type="submission" date="2017-09" db="EMBL/GenBank/DDBJ databases">
        <title>WGS assembly of Aquilegia coerulea Goldsmith.</title>
        <authorList>
            <person name="Hodges S."/>
            <person name="Kramer E."/>
            <person name="Nordborg M."/>
            <person name="Tomkins J."/>
            <person name="Borevitz J."/>
            <person name="Derieg N."/>
            <person name="Yan J."/>
            <person name="Mihaltcheva S."/>
            <person name="Hayes R.D."/>
            <person name="Rokhsar D."/>
        </authorList>
    </citation>
    <scope>NUCLEOTIDE SEQUENCE [LARGE SCALE GENOMIC DNA]</scope>
    <source>
        <strain evidence="14">cv. Goldsmith</strain>
    </source>
</reference>
<dbReference type="Pfam" id="PF02183">
    <property type="entry name" value="HALZ"/>
    <property type="match status" value="1"/>
</dbReference>
<dbReference type="AlphaFoldDB" id="A0A2G5DZ77"/>
<name>A0A2G5DZ77_AQUCA</name>
<dbReference type="Proteomes" id="UP000230069">
    <property type="component" value="Unassembled WGS sequence"/>
</dbReference>
<dbReference type="CDD" id="cd00086">
    <property type="entry name" value="homeodomain"/>
    <property type="match status" value="1"/>
</dbReference>
<dbReference type="Pfam" id="PF00046">
    <property type="entry name" value="Homeodomain"/>
    <property type="match status" value="1"/>
</dbReference>
<dbReference type="SMART" id="SM00389">
    <property type="entry name" value="HOX"/>
    <property type="match status" value="1"/>
</dbReference>
<keyword evidence="6 8" id="KW-0539">Nucleus</keyword>
<dbReference type="InParanoid" id="A0A2G5DZ77"/>
<dbReference type="GO" id="GO:0033993">
    <property type="term" value="P:response to lipid"/>
    <property type="evidence" value="ECO:0007669"/>
    <property type="project" value="UniProtKB-ARBA"/>
</dbReference>
<comment type="subcellular location">
    <subcellularLocation>
        <location evidence="1 8 9">Nucleus</location>
    </subcellularLocation>
</comment>
<evidence type="ECO:0000313" key="13">
    <source>
        <dbReference type="EMBL" id="PIA48800.1"/>
    </source>
</evidence>
<feature type="DNA-binding region" description="Homeobox" evidence="8">
    <location>
        <begin position="34"/>
        <end position="93"/>
    </location>
</feature>
<dbReference type="InterPro" id="IPR003106">
    <property type="entry name" value="Leu_zip_homeo"/>
</dbReference>
<dbReference type="InterPro" id="IPR009057">
    <property type="entry name" value="Homeodomain-like_sf"/>
</dbReference>
<evidence type="ECO:0000256" key="5">
    <source>
        <dbReference type="ARBA" id="ARBA00023163"/>
    </source>
</evidence>
<dbReference type="GO" id="GO:0000981">
    <property type="term" value="F:DNA-binding transcription factor activity, RNA polymerase II-specific"/>
    <property type="evidence" value="ECO:0007669"/>
    <property type="project" value="UniProtKB-UniRule"/>
</dbReference>
<evidence type="ECO:0000256" key="6">
    <source>
        <dbReference type="ARBA" id="ARBA00023242"/>
    </source>
</evidence>
<dbReference type="FunCoup" id="A0A2G5DZ77">
    <property type="interactions" value="389"/>
</dbReference>
<feature type="region of interest" description="Disordered" evidence="11">
    <location>
        <begin position="1"/>
        <end position="47"/>
    </location>
</feature>
<sequence>MLEKGDYFPTAASTKVEPSTSSDSTLTTTRKNKKNKNKRRFSNEQIRSMETMFESESKLEPKTKLQLAKQLDLQPRQVAIWFQNRRARWKSKQLERDYNLLKADYDTLASQFESIKKDKQILLQQLQKLNDLRQKEKEESRSCPLSLDGNSTDCESDKYEPEHKSGVSFEGSNLRLALGSDDENNHTMYLEEGEEADPMSIMDPANPILLSPGNWSTFGSDNGLLDQSCSTSQWWEIWP</sequence>
<dbReference type="FunFam" id="1.10.10.60:FF:000293">
    <property type="entry name" value="Homeobox-leucine zipper protein ATHB-7"/>
    <property type="match status" value="1"/>
</dbReference>
<keyword evidence="3 8" id="KW-0238">DNA-binding</keyword>
<dbReference type="PANTHER" id="PTHR24326:SF122">
    <property type="entry name" value="HOMEOBOX-LEUCINE ZIPPER PROTEIN HOX6"/>
    <property type="match status" value="1"/>
</dbReference>
<evidence type="ECO:0000259" key="12">
    <source>
        <dbReference type="PROSITE" id="PS50071"/>
    </source>
</evidence>
<evidence type="ECO:0000256" key="3">
    <source>
        <dbReference type="ARBA" id="ARBA00023125"/>
    </source>
</evidence>
<evidence type="ECO:0000256" key="10">
    <source>
        <dbReference type="RuleBase" id="RU369038"/>
    </source>
</evidence>
<feature type="compositionally biased region" description="Basic and acidic residues" evidence="11">
    <location>
        <begin position="155"/>
        <end position="165"/>
    </location>
</feature>
<evidence type="ECO:0000256" key="2">
    <source>
        <dbReference type="ARBA" id="ARBA00023015"/>
    </source>
</evidence>
<evidence type="ECO:0000256" key="1">
    <source>
        <dbReference type="ARBA" id="ARBA00004123"/>
    </source>
</evidence>
<dbReference type="GO" id="GO:0045893">
    <property type="term" value="P:positive regulation of DNA-templated transcription"/>
    <property type="evidence" value="ECO:0007669"/>
    <property type="project" value="TreeGrafter"/>
</dbReference>
<comment type="similarity">
    <text evidence="7 10">Belongs to the HD-ZIP homeobox family. Class I subfamily.</text>
</comment>
<evidence type="ECO:0000256" key="9">
    <source>
        <dbReference type="RuleBase" id="RU000682"/>
    </source>
</evidence>